<dbReference type="EMBL" id="KN716521">
    <property type="protein sequence ID" value="KJH43850.1"/>
    <property type="molecule type" value="Genomic_DNA"/>
</dbReference>
<protein>
    <submittedName>
        <fullName evidence="1">Uncharacterized protein</fullName>
    </submittedName>
</protein>
<reference evidence="2" key="2">
    <citation type="journal article" date="2016" name="Sci. Rep.">
        <title>Dictyocaulus viviparus genome, variome and transcriptome elucidate lungworm biology and support future intervention.</title>
        <authorList>
            <person name="McNulty S.N."/>
            <person name="Strube C."/>
            <person name="Rosa B.A."/>
            <person name="Martin J.C."/>
            <person name="Tyagi R."/>
            <person name="Choi Y.J."/>
            <person name="Wang Q."/>
            <person name="Hallsworth Pepin K."/>
            <person name="Zhang X."/>
            <person name="Ozersky P."/>
            <person name="Wilson R.K."/>
            <person name="Sternberg P.W."/>
            <person name="Gasser R.B."/>
            <person name="Mitreva M."/>
        </authorList>
    </citation>
    <scope>NUCLEOTIDE SEQUENCE [LARGE SCALE GENOMIC DNA]</scope>
    <source>
        <strain evidence="2">HannoverDv2000</strain>
    </source>
</reference>
<dbReference type="OrthoDB" id="15627at2759"/>
<sequence length="88" mass="9931">MIRKNFALTTPKPYQKYKYVSSTALLPPPPVLTSIDYKKTFDSIETDVIQPVVVDRRSGATGADVRVRDGRLHCQSCYSNDRVQLSKV</sequence>
<proteinExistence type="predicted"/>
<reference evidence="1 2" key="1">
    <citation type="submission" date="2013-11" db="EMBL/GenBank/DDBJ databases">
        <title>Draft genome of the bovine lungworm Dictyocaulus viviparus.</title>
        <authorList>
            <person name="Mitreva M."/>
        </authorList>
    </citation>
    <scope>NUCLEOTIDE SEQUENCE [LARGE SCALE GENOMIC DNA]</scope>
    <source>
        <strain evidence="1 2">HannoverDv2000</strain>
    </source>
</reference>
<accession>A0A0D8XGR5</accession>
<keyword evidence="2" id="KW-1185">Reference proteome</keyword>
<evidence type="ECO:0000313" key="2">
    <source>
        <dbReference type="Proteomes" id="UP000053766"/>
    </source>
</evidence>
<name>A0A0D8XGR5_DICVI</name>
<evidence type="ECO:0000313" key="1">
    <source>
        <dbReference type="EMBL" id="KJH43850.1"/>
    </source>
</evidence>
<dbReference type="AlphaFoldDB" id="A0A0D8XGR5"/>
<dbReference type="Proteomes" id="UP000053766">
    <property type="component" value="Unassembled WGS sequence"/>
</dbReference>
<dbReference type="STRING" id="29172.A0A0D8XGR5"/>
<organism evidence="1 2">
    <name type="scientific">Dictyocaulus viviparus</name>
    <name type="common">Bovine lungworm</name>
    <dbReference type="NCBI Taxonomy" id="29172"/>
    <lineage>
        <taxon>Eukaryota</taxon>
        <taxon>Metazoa</taxon>
        <taxon>Ecdysozoa</taxon>
        <taxon>Nematoda</taxon>
        <taxon>Chromadorea</taxon>
        <taxon>Rhabditida</taxon>
        <taxon>Rhabditina</taxon>
        <taxon>Rhabditomorpha</taxon>
        <taxon>Strongyloidea</taxon>
        <taxon>Metastrongylidae</taxon>
        <taxon>Dictyocaulus</taxon>
    </lineage>
</organism>
<gene>
    <name evidence="1" type="ORF">DICVIV_10136</name>
</gene>